<evidence type="ECO:0000313" key="3">
    <source>
        <dbReference type="Proteomes" id="UP000602050"/>
    </source>
</evidence>
<feature type="transmembrane region" description="Helical" evidence="1">
    <location>
        <begin position="34"/>
        <end position="53"/>
    </location>
</feature>
<feature type="transmembrane region" description="Helical" evidence="1">
    <location>
        <begin position="327"/>
        <end position="348"/>
    </location>
</feature>
<dbReference type="Proteomes" id="UP000602050">
    <property type="component" value="Unassembled WGS sequence"/>
</dbReference>
<feature type="transmembrane region" description="Helical" evidence="1">
    <location>
        <begin position="354"/>
        <end position="381"/>
    </location>
</feature>
<keyword evidence="1" id="KW-0812">Transmembrane</keyword>
<sequence length="384" mass="41392">MIQDTFLYVALLIALAAVIVWVEKSSSSKFFKYVPGIVLLYLSAALLRTIGVFGESEAMSSANSTIRNVLLPAMIVLMLINCDLRKLKHLGRKMILGYTVAVFSIVAGFAITYLIFQAWYAPDTWKAFGALAGSWTGGSANMVAIQGILDVPENIFGYALIMDTVNYSVWVMFLFWLVPFASKFNKWAGAKTEYLDQLQIDLKQENNGTVGFKELLGLLGLSLLISAVSRYIGGVLPEVGAVINGTTWTVTIAAIVGLILAVTPVAKVPGTMDMANVMLYVIIALIASNADFSQLLQAPIYIISGFFILFIHLAVMLLLAKLFKIDLFTLGIASLANIGGMASAPMLAGYYNRALIPVGVIMALLGSLIGTYAGLVVAQILSML</sequence>
<keyword evidence="3" id="KW-1185">Reference proteome</keyword>
<organism evidence="2 3">
    <name type="scientific">Compostibacillus humi</name>
    <dbReference type="NCBI Taxonomy" id="1245525"/>
    <lineage>
        <taxon>Bacteria</taxon>
        <taxon>Bacillati</taxon>
        <taxon>Bacillota</taxon>
        <taxon>Bacilli</taxon>
        <taxon>Bacillales</taxon>
        <taxon>Bacillaceae</taxon>
        <taxon>Compostibacillus</taxon>
    </lineage>
</organism>
<feature type="transmembrane region" description="Helical" evidence="1">
    <location>
        <begin position="65"/>
        <end position="84"/>
    </location>
</feature>
<keyword evidence="1" id="KW-0472">Membrane</keyword>
<dbReference type="AlphaFoldDB" id="A0A8J2TRX9"/>
<dbReference type="RefSeq" id="WP_188392916.1">
    <property type="nucleotide sequence ID" value="NZ_BMEV01000060.1"/>
</dbReference>
<dbReference type="Pfam" id="PF05684">
    <property type="entry name" value="DUF819"/>
    <property type="match status" value="1"/>
</dbReference>
<reference evidence="2" key="1">
    <citation type="journal article" date="2014" name="Int. J. Syst. Evol. Microbiol.">
        <title>Complete genome sequence of Corynebacterium casei LMG S-19264T (=DSM 44701T), isolated from a smear-ripened cheese.</title>
        <authorList>
            <consortium name="US DOE Joint Genome Institute (JGI-PGF)"/>
            <person name="Walter F."/>
            <person name="Albersmeier A."/>
            <person name="Kalinowski J."/>
            <person name="Ruckert C."/>
        </authorList>
    </citation>
    <scope>NUCLEOTIDE SEQUENCE</scope>
    <source>
        <strain evidence="2">CGMCC 1.12360</strain>
    </source>
</reference>
<keyword evidence="1" id="KW-1133">Transmembrane helix</keyword>
<dbReference type="InterPro" id="IPR008537">
    <property type="entry name" value="DUF819"/>
</dbReference>
<dbReference type="PANTHER" id="PTHR34289:SF8">
    <property type="entry name" value="DUF819 DOMAIN-CONTAINING PROTEIN"/>
    <property type="match status" value="1"/>
</dbReference>
<feature type="transmembrane region" description="Helical" evidence="1">
    <location>
        <begin position="239"/>
        <end position="262"/>
    </location>
</feature>
<accession>A0A8J2TRX9</accession>
<evidence type="ECO:0000256" key="1">
    <source>
        <dbReference type="SAM" id="Phobius"/>
    </source>
</evidence>
<dbReference type="EMBL" id="BMEV01000060">
    <property type="protein sequence ID" value="GFZ85171.1"/>
    <property type="molecule type" value="Genomic_DNA"/>
</dbReference>
<feature type="transmembrane region" description="Helical" evidence="1">
    <location>
        <begin position="96"/>
        <end position="116"/>
    </location>
</feature>
<dbReference type="PANTHER" id="PTHR34289">
    <property type="entry name" value="PROTEIN, PUTATIVE (DUF819)-RELATED"/>
    <property type="match status" value="1"/>
</dbReference>
<reference evidence="2" key="2">
    <citation type="submission" date="2020-09" db="EMBL/GenBank/DDBJ databases">
        <authorList>
            <person name="Sun Q."/>
            <person name="Zhou Y."/>
        </authorList>
    </citation>
    <scope>NUCLEOTIDE SEQUENCE</scope>
    <source>
        <strain evidence="2">CGMCC 1.12360</strain>
    </source>
</reference>
<feature type="transmembrane region" description="Helical" evidence="1">
    <location>
        <begin position="298"/>
        <end position="320"/>
    </location>
</feature>
<comment type="caution">
    <text evidence="2">The sequence shown here is derived from an EMBL/GenBank/DDBJ whole genome shotgun (WGS) entry which is preliminary data.</text>
</comment>
<evidence type="ECO:0000313" key="2">
    <source>
        <dbReference type="EMBL" id="GFZ85171.1"/>
    </source>
</evidence>
<feature type="transmembrane region" description="Helical" evidence="1">
    <location>
        <begin position="155"/>
        <end position="178"/>
    </location>
</feature>
<proteinExistence type="predicted"/>
<feature type="transmembrane region" description="Helical" evidence="1">
    <location>
        <begin position="215"/>
        <end position="233"/>
    </location>
</feature>
<gene>
    <name evidence="2" type="ORF">GCM10010978_26690</name>
</gene>
<protein>
    <submittedName>
        <fullName evidence="2">Membrane protein</fullName>
    </submittedName>
</protein>
<name>A0A8J2TRX9_9BACI</name>
<feature type="transmembrane region" description="Helical" evidence="1">
    <location>
        <begin position="6"/>
        <end position="22"/>
    </location>
</feature>